<dbReference type="OrthoDB" id="67700at2759"/>
<proteinExistence type="predicted"/>
<dbReference type="AlphaFoldDB" id="A0A2G9I8F3"/>
<gene>
    <name evidence="1" type="ORF">CDL12_01225</name>
</gene>
<evidence type="ECO:0000313" key="2">
    <source>
        <dbReference type="Proteomes" id="UP000231279"/>
    </source>
</evidence>
<dbReference type="Proteomes" id="UP000231279">
    <property type="component" value="Unassembled WGS sequence"/>
</dbReference>
<dbReference type="STRING" id="429701.A0A2G9I8F3"/>
<keyword evidence="2" id="KW-1185">Reference proteome</keyword>
<sequence length="51" mass="5295">MGGMMVMDTAMEFLLPSWWEVQVTLAAAAFAVAACWFFTLGGDGCGCSGGV</sequence>
<name>A0A2G9I8F3_9LAMI</name>
<comment type="caution">
    <text evidence="1">The sequence shown here is derived from an EMBL/GenBank/DDBJ whole genome shotgun (WGS) entry which is preliminary data.</text>
</comment>
<evidence type="ECO:0000313" key="1">
    <source>
        <dbReference type="EMBL" id="PIN26028.1"/>
    </source>
</evidence>
<organism evidence="1 2">
    <name type="scientific">Handroanthus impetiginosus</name>
    <dbReference type="NCBI Taxonomy" id="429701"/>
    <lineage>
        <taxon>Eukaryota</taxon>
        <taxon>Viridiplantae</taxon>
        <taxon>Streptophyta</taxon>
        <taxon>Embryophyta</taxon>
        <taxon>Tracheophyta</taxon>
        <taxon>Spermatophyta</taxon>
        <taxon>Magnoliopsida</taxon>
        <taxon>eudicotyledons</taxon>
        <taxon>Gunneridae</taxon>
        <taxon>Pentapetalae</taxon>
        <taxon>asterids</taxon>
        <taxon>lamiids</taxon>
        <taxon>Lamiales</taxon>
        <taxon>Bignoniaceae</taxon>
        <taxon>Crescentiina</taxon>
        <taxon>Tabebuia alliance</taxon>
        <taxon>Handroanthus</taxon>
    </lineage>
</organism>
<accession>A0A2G9I8F3</accession>
<protein>
    <submittedName>
        <fullName evidence="1">Uncharacterized protein</fullName>
    </submittedName>
</protein>
<reference evidence="2" key="1">
    <citation type="journal article" date="2018" name="Gigascience">
        <title>Genome assembly of the Pink Ipe (Handroanthus impetiginosus, Bignoniaceae), a highly valued, ecologically keystone Neotropical timber forest tree.</title>
        <authorList>
            <person name="Silva-Junior O.B."/>
            <person name="Grattapaglia D."/>
            <person name="Novaes E."/>
            <person name="Collevatti R.G."/>
        </authorList>
    </citation>
    <scope>NUCLEOTIDE SEQUENCE [LARGE SCALE GENOMIC DNA]</scope>
    <source>
        <strain evidence="2">cv. UFG-1</strain>
    </source>
</reference>
<dbReference type="EMBL" id="NKXS01000157">
    <property type="protein sequence ID" value="PIN26028.1"/>
    <property type="molecule type" value="Genomic_DNA"/>
</dbReference>